<dbReference type="Pfam" id="PF13429">
    <property type="entry name" value="TPR_15"/>
    <property type="match status" value="1"/>
</dbReference>
<dbReference type="RefSeq" id="WP_165108827.1">
    <property type="nucleotide sequence ID" value="NZ_JAAKYA010000085.1"/>
</dbReference>
<dbReference type="InterPro" id="IPR003107">
    <property type="entry name" value="HAT"/>
</dbReference>
<dbReference type="InterPro" id="IPR011990">
    <property type="entry name" value="TPR-like_helical_dom_sf"/>
</dbReference>
<dbReference type="InterPro" id="IPR051012">
    <property type="entry name" value="CellSynth/LPSAsmb/PSIAsmb"/>
</dbReference>
<keyword evidence="6" id="KW-1185">Reference proteome</keyword>
<keyword evidence="1" id="KW-0677">Repeat</keyword>
<dbReference type="Pfam" id="PF13432">
    <property type="entry name" value="TPR_16"/>
    <property type="match status" value="2"/>
</dbReference>
<gene>
    <name evidence="5" type="ORF">G4L39_13130</name>
</gene>
<evidence type="ECO:0000313" key="5">
    <source>
        <dbReference type="EMBL" id="NGO40332.1"/>
    </source>
</evidence>
<evidence type="ECO:0000256" key="3">
    <source>
        <dbReference type="PROSITE-ProRule" id="PRU00339"/>
    </source>
</evidence>
<dbReference type="GO" id="GO:0042802">
    <property type="term" value="F:identical protein binding"/>
    <property type="evidence" value="ECO:0007669"/>
    <property type="project" value="InterPro"/>
</dbReference>
<dbReference type="PROSITE" id="PS50005">
    <property type="entry name" value="TPR"/>
    <property type="match status" value="4"/>
</dbReference>
<evidence type="ECO:0000256" key="2">
    <source>
        <dbReference type="ARBA" id="ARBA00022803"/>
    </source>
</evidence>
<dbReference type="Proteomes" id="UP000477311">
    <property type="component" value="Unassembled WGS sequence"/>
</dbReference>
<dbReference type="PANTHER" id="PTHR45586">
    <property type="entry name" value="TPR REPEAT-CONTAINING PROTEIN PA4667"/>
    <property type="match status" value="1"/>
</dbReference>
<proteinExistence type="predicted"/>
<accession>A0A6M1S004</accession>
<dbReference type="AlphaFoldDB" id="A0A6M1S004"/>
<evidence type="ECO:0000313" key="6">
    <source>
        <dbReference type="Proteomes" id="UP000477311"/>
    </source>
</evidence>
<dbReference type="PROSITE" id="PS50293">
    <property type="entry name" value="TPR_REGION"/>
    <property type="match status" value="1"/>
</dbReference>
<evidence type="ECO:0000256" key="1">
    <source>
        <dbReference type="ARBA" id="ARBA00022737"/>
    </source>
</evidence>
<dbReference type="SUPFAM" id="SSF48452">
    <property type="entry name" value="TPR-like"/>
    <property type="match status" value="2"/>
</dbReference>
<organism evidence="5 6">
    <name type="scientific">Limisphaera ngatamarikiensis</name>
    <dbReference type="NCBI Taxonomy" id="1324935"/>
    <lineage>
        <taxon>Bacteria</taxon>
        <taxon>Pseudomonadati</taxon>
        <taxon>Verrucomicrobiota</taxon>
        <taxon>Verrucomicrobiia</taxon>
        <taxon>Limisphaerales</taxon>
        <taxon>Limisphaeraceae</taxon>
        <taxon>Limisphaera</taxon>
    </lineage>
</organism>
<feature type="repeat" description="TPR" evidence="3">
    <location>
        <begin position="372"/>
        <end position="405"/>
    </location>
</feature>
<dbReference type="Gene3D" id="1.25.40.10">
    <property type="entry name" value="Tetratricopeptide repeat domain"/>
    <property type="match status" value="5"/>
</dbReference>
<feature type="repeat" description="TPR" evidence="3">
    <location>
        <begin position="264"/>
        <end position="297"/>
    </location>
</feature>
<dbReference type="GO" id="GO:0006396">
    <property type="term" value="P:RNA processing"/>
    <property type="evidence" value="ECO:0007669"/>
    <property type="project" value="InterPro"/>
</dbReference>
<dbReference type="PANTHER" id="PTHR45586:SF16">
    <property type="entry name" value="DOMAIN PROTEIN, PUTATIVE-RELATED"/>
    <property type="match status" value="1"/>
</dbReference>
<dbReference type="SMART" id="SM00386">
    <property type="entry name" value="HAT"/>
    <property type="match status" value="2"/>
</dbReference>
<evidence type="ECO:0000256" key="4">
    <source>
        <dbReference type="SAM" id="MobiDB-lite"/>
    </source>
</evidence>
<keyword evidence="2 3" id="KW-0802">TPR repeat</keyword>
<dbReference type="EMBL" id="JAAKYA010000085">
    <property type="protein sequence ID" value="NGO40332.1"/>
    <property type="molecule type" value="Genomic_DNA"/>
</dbReference>
<dbReference type="InterPro" id="IPR019734">
    <property type="entry name" value="TPR_rpt"/>
</dbReference>
<sequence>MAGAPRAQMEADARFAEGVLYETQGDIPRAVAAFRSALEAAPGDEELAREVARRFLRYQQPGAALAILQPFSTNSTHYELPLLQAEGHLLQNRPTEALTALREAHKRGAPLAALVPLLLPVLQRPDALPAEARPLAFVRELLDAPHADAESLLVLADAYARLTTLDPAERSQSAEVLARTARRVESLNPATPEQQFGLAELHLRSGAVEQAIRWYEQARAAVPEASPLRRLVLARLADLYLQTGRAEPAREVLEDLSKADPMNVQVHFVLANLALEAGRPAEAVDAYRRALTLNPKLEAAYYNLAQALLALQQPQQALATMESARTNIGRTFLVEYLSGLAASQMRDYATARKHFLAAEVLASTSETNRLNAALYFQLGVTAERTGDIPAAVRAFEQCLKLDPKFHPAQNYLGYMWAERGENLDRAHQLIEQAVQADPHNSAYLDSMAWVLFQLGRPAEALPWMEQALATMDEPDPTMYDHYGDILAALGRTNEARQAWQRALELDPNNETIRRKLQPDPSAAGSAHPAP</sequence>
<feature type="repeat" description="TPR" evidence="3">
    <location>
        <begin position="11"/>
        <end position="44"/>
    </location>
</feature>
<comment type="caution">
    <text evidence="5">The sequence shown here is derived from an EMBL/GenBank/DDBJ whole genome shotgun (WGS) entry which is preliminary data.</text>
</comment>
<reference evidence="5 6" key="1">
    <citation type="submission" date="2020-02" db="EMBL/GenBank/DDBJ databases">
        <title>Draft genome sequence of Limisphaera ngatamarikiensis NGM72.4T, a thermophilic Verrucomicrobia grouped in subdivision 3.</title>
        <authorList>
            <person name="Carere C.R."/>
            <person name="Steen J."/>
            <person name="Hugenholtz P."/>
            <person name="Stott M.B."/>
        </authorList>
    </citation>
    <scope>NUCLEOTIDE SEQUENCE [LARGE SCALE GENOMIC DNA]</scope>
    <source>
        <strain evidence="5 6">NGM72.4</strain>
    </source>
</reference>
<dbReference type="SMART" id="SM00028">
    <property type="entry name" value="TPR"/>
    <property type="match status" value="10"/>
</dbReference>
<feature type="region of interest" description="Disordered" evidence="4">
    <location>
        <begin position="509"/>
        <end position="530"/>
    </location>
</feature>
<feature type="repeat" description="TPR" evidence="3">
    <location>
        <begin position="476"/>
        <end position="509"/>
    </location>
</feature>
<name>A0A6M1S004_9BACT</name>
<protein>
    <submittedName>
        <fullName evidence="5">Tetratricopeptide repeat protein</fullName>
    </submittedName>
</protein>